<evidence type="ECO:0000256" key="1">
    <source>
        <dbReference type="SAM" id="MobiDB-lite"/>
    </source>
</evidence>
<evidence type="ECO:0000313" key="3">
    <source>
        <dbReference type="Proteomes" id="UP001148838"/>
    </source>
</evidence>
<dbReference type="Proteomes" id="UP001148838">
    <property type="component" value="Unassembled WGS sequence"/>
</dbReference>
<feature type="compositionally biased region" description="Polar residues" evidence="1">
    <location>
        <begin position="49"/>
        <end position="71"/>
    </location>
</feature>
<gene>
    <name evidence="2" type="ORF">ANN_23179</name>
</gene>
<proteinExistence type="predicted"/>
<sequence length="71" mass="7770">MTGLCEGGNEPPGSLKAICFDLFMGHLQNWSLLVLAPLILFDSIPFHRNTPSQETEQVAPRPTTTSSEDDP</sequence>
<dbReference type="EMBL" id="JAJSOF020000025">
    <property type="protein sequence ID" value="KAJ4434617.1"/>
    <property type="molecule type" value="Genomic_DNA"/>
</dbReference>
<keyword evidence="3" id="KW-1185">Reference proteome</keyword>
<accession>A0ABQ8SLV4</accession>
<reference evidence="2 3" key="1">
    <citation type="journal article" date="2022" name="Allergy">
        <title>Genome assembly and annotation of Periplaneta americana reveal a comprehensive cockroach allergen profile.</title>
        <authorList>
            <person name="Wang L."/>
            <person name="Xiong Q."/>
            <person name="Saelim N."/>
            <person name="Wang L."/>
            <person name="Nong W."/>
            <person name="Wan A.T."/>
            <person name="Shi M."/>
            <person name="Liu X."/>
            <person name="Cao Q."/>
            <person name="Hui J.H.L."/>
            <person name="Sookrung N."/>
            <person name="Leung T.F."/>
            <person name="Tungtrongchitr A."/>
            <person name="Tsui S.K.W."/>
        </authorList>
    </citation>
    <scope>NUCLEOTIDE SEQUENCE [LARGE SCALE GENOMIC DNA]</scope>
    <source>
        <strain evidence="2">PWHHKU_190912</strain>
    </source>
</reference>
<organism evidence="2 3">
    <name type="scientific">Periplaneta americana</name>
    <name type="common">American cockroach</name>
    <name type="synonym">Blatta americana</name>
    <dbReference type="NCBI Taxonomy" id="6978"/>
    <lineage>
        <taxon>Eukaryota</taxon>
        <taxon>Metazoa</taxon>
        <taxon>Ecdysozoa</taxon>
        <taxon>Arthropoda</taxon>
        <taxon>Hexapoda</taxon>
        <taxon>Insecta</taxon>
        <taxon>Pterygota</taxon>
        <taxon>Neoptera</taxon>
        <taxon>Polyneoptera</taxon>
        <taxon>Dictyoptera</taxon>
        <taxon>Blattodea</taxon>
        <taxon>Blattoidea</taxon>
        <taxon>Blattidae</taxon>
        <taxon>Blattinae</taxon>
        <taxon>Periplaneta</taxon>
    </lineage>
</organism>
<feature type="region of interest" description="Disordered" evidence="1">
    <location>
        <begin position="48"/>
        <end position="71"/>
    </location>
</feature>
<evidence type="ECO:0000313" key="2">
    <source>
        <dbReference type="EMBL" id="KAJ4434617.1"/>
    </source>
</evidence>
<protein>
    <submittedName>
        <fullName evidence="2">Uncharacterized protein</fullName>
    </submittedName>
</protein>
<comment type="caution">
    <text evidence="2">The sequence shown here is derived from an EMBL/GenBank/DDBJ whole genome shotgun (WGS) entry which is preliminary data.</text>
</comment>
<name>A0ABQ8SLV4_PERAM</name>